<gene>
    <name evidence="2" type="ORF">FKG95_17015</name>
</gene>
<dbReference type="Gene3D" id="3.30.70.120">
    <property type="match status" value="1"/>
</dbReference>
<dbReference type="InterPro" id="IPR015867">
    <property type="entry name" value="N-reg_PII/ATP_PRibTrfase_C"/>
</dbReference>
<evidence type="ECO:0000313" key="2">
    <source>
        <dbReference type="EMBL" id="TQV79411.1"/>
    </source>
</evidence>
<dbReference type="EMBL" id="VHSH01000005">
    <property type="protein sequence ID" value="TQV79411.1"/>
    <property type="molecule type" value="Genomic_DNA"/>
</dbReference>
<reference evidence="2 3" key="1">
    <citation type="submission" date="2019-06" db="EMBL/GenBank/DDBJ databases">
        <title>Whole genome sequence for Rhodospirillaceae sp. R148.</title>
        <authorList>
            <person name="Wang G."/>
        </authorList>
    </citation>
    <scope>NUCLEOTIDE SEQUENCE [LARGE SCALE GENOMIC DNA]</scope>
    <source>
        <strain evidence="2 3">R148</strain>
    </source>
</reference>
<name>A0A545TQL3_9PROT</name>
<evidence type="ECO:0000313" key="3">
    <source>
        <dbReference type="Proteomes" id="UP000315252"/>
    </source>
</evidence>
<organism evidence="2 3">
    <name type="scientific">Denitrobaculum tricleocarpae</name>
    <dbReference type="NCBI Taxonomy" id="2591009"/>
    <lineage>
        <taxon>Bacteria</taxon>
        <taxon>Pseudomonadati</taxon>
        <taxon>Pseudomonadota</taxon>
        <taxon>Alphaproteobacteria</taxon>
        <taxon>Rhodospirillales</taxon>
        <taxon>Rhodospirillaceae</taxon>
        <taxon>Denitrobaculum</taxon>
    </lineage>
</organism>
<dbReference type="OrthoDB" id="9771057at2"/>
<dbReference type="Proteomes" id="UP000315252">
    <property type="component" value="Unassembled WGS sequence"/>
</dbReference>
<evidence type="ECO:0000256" key="1">
    <source>
        <dbReference type="SAM" id="MobiDB-lite"/>
    </source>
</evidence>
<keyword evidence="3" id="KW-1185">Reference proteome</keyword>
<comment type="caution">
    <text evidence="2">The sequence shown here is derived from an EMBL/GenBank/DDBJ whole genome shotgun (WGS) entry which is preliminary data.</text>
</comment>
<protein>
    <submittedName>
        <fullName evidence="2">Uncharacterized protein</fullName>
    </submittedName>
</protein>
<feature type="region of interest" description="Disordered" evidence="1">
    <location>
        <begin position="42"/>
        <end position="72"/>
    </location>
</feature>
<sequence>MLKDGFETHSMLMEPHWLVTFQAPVEDIDRIFEEITIHTPLQHGKTDKNGFRTSSGQEYYRPREGTPTGAEEEIRKRPGVDEMSFFIPQDNQVLERVIEAIYAVHSYYEPVVFVREVLRSRCKGLDDSRNPHRWWNKSGDWKTA</sequence>
<dbReference type="AlphaFoldDB" id="A0A545TQL3"/>
<proteinExistence type="predicted"/>
<accession>A0A545TQL3</accession>